<dbReference type="Pfam" id="PF04488">
    <property type="entry name" value="Gly_transf_sug"/>
    <property type="match status" value="1"/>
</dbReference>
<name>A0AAE0U4H6_9PEZI</name>
<evidence type="ECO:0000256" key="4">
    <source>
        <dbReference type="ARBA" id="ARBA00022692"/>
    </source>
</evidence>
<dbReference type="PANTHER" id="PTHR32385">
    <property type="entry name" value="MANNOSYL PHOSPHORYLINOSITOL CERAMIDE SYNTHASE"/>
    <property type="match status" value="1"/>
</dbReference>
<keyword evidence="5 7" id="KW-1133">Transmembrane helix</keyword>
<dbReference type="PANTHER" id="PTHR32385:SF20">
    <property type="entry name" value="MANNOSYL PHOSPHORYLINOSITOL CERAMIDE SYNTHASE CSH1-RELATED"/>
    <property type="match status" value="1"/>
</dbReference>
<dbReference type="GO" id="GO:0016020">
    <property type="term" value="C:membrane"/>
    <property type="evidence" value="ECO:0007669"/>
    <property type="project" value="UniProtKB-SubCell"/>
</dbReference>
<dbReference type="AlphaFoldDB" id="A0AAE0U4H6"/>
<comment type="subcellular location">
    <subcellularLocation>
        <location evidence="1">Membrane</location>
    </subcellularLocation>
</comment>
<dbReference type="GO" id="GO:0051999">
    <property type="term" value="P:mannosyl-inositol phosphorylceramide biosynthetic process"/>
    <property type="evidence" value="ECO:0007669"/>
    <property type="project" value="TreeGrafter"/>
</dbReference>
<gene>
    <name evidence="8" type="ORF">B0H63DRAFT_121891</name>
</gene>
<keyword evidence="6 7" id="KW-0472">Membrane</keyword>
<dbReference type="EMBL" id="JAULSW010000002">
    <property type="protein sequence ID" value="KAK3390713.1"/>
    <property type="molecule type" value="Genomic_DNA"/>
</dbReference>
<evidence type="ECO:0000256" key="1">
    <source>
        <dbReference type="ARBA" id="ARBA00004370"/>
    </source>
</evidence>
<proteinExistence type="inferred from homology"/>
<reference evidence="8" key="2">
    <citation type="submission" date="2023-06" db="EMBL/GenBank/DDBJ databases">
        <authorList>
            <consortium name="Lawrence Berkeley National Laboratory"/>
            <person name="Haridas S."/>
            <person name="Hensen N."/>
            <person name="Bonometti L."/>
            <person name="Westerberg I."/>
            <person name="Brannstrom I.O."/>
            <person name="Guillou S."/>
            <person name="Cros-Aarteil S."/>
            <person name="Calhoun S."/>
            <person name="Kuo A."/>
            <person name="Mondo S."/>
            <person name="Pangilinan J."/>
            <person name="Riley R."/>
            <person name="LaButti K."/>
            <person name="Andreopoulos B."/>
            <person name="Lipzen A."/>
            <person name="Chen C."/>
            <person name="Yanf M."/>
            <person name="Daum C."/>
            <person name="Ng V."/>
            <person name="Clum A."/>
            <person name="Steindorff A."/>
            <person name="Ohm R."/>
            <person name="Martin F."/>
            <person name="Silar P."/>
            <person name="Natvig D."/>
            <person name="Lalanne C."/>
            <person name="Gautier V."/>
            <person name="Ament-velasquez S.L."/>
            <person name="Kruys A."/>
            <person name="Hutchinson M.I."/>
            <person name="Powell A.J."/>
            <person name="Barry K."/>
            <person name="Miller A.N."/>
            <person name="Grigoriev I.V."/>
            <person name="Debuchy R."/>
            <person name="Gladieux P."/>
            <person name="Thoren M.H."/>
            <person name="Johannesson H."/>
        </authorList>
    </citation>
    <scope>NUCLEOTIDE SEQUENCE</scope>
    <source>
        <strain evidence="8">CBS 232.78</strain>
    </source>
</reference>
<dbReference type="InterPro" id="IPR029044">
    <property type="entry name" value="Nucleotide-diphossugar_trans"/>
</dbReference>
<dbReference type="InterPro" id="IPR051706">
    <property type="entry name" value="Glycosyltransferase_domain"/>
</dbReference>
<evidence type="ECO:0000256" key="2">
    <source>
        <dbReference type="ARBA" id="ARBA00009003"/>
    </source>
</evidence>
<evidence type="ECO:0000313" key="9">
    <source>
        <dbReference type="Proteomes" id="UP001285441"/>
    </source>
</evidence>
<sequence length="330" mass="38861">MRRPRPYMLVLLSLAATALLITSVSRIIAFVHIFGEHAGPALTQREIEAAYNETLSGPKLRQEYVPKIIHQIFHNWKDPNDETLPADWEAIRQTCAKANPDFEYKLWTANSSREFIREHFLYFMNTYDGYRIPVQRIDALRYFLLRHYGGIYMDLDNGCSRDLTPLLYYPSWVTDGGQGTLSNNIIGSRKNHPYWIMMTESLIPWSWKYPFPYFTVHYASGQWFETAIWEKYHAQLPPHPKEEDRIYRIMNDIREGPSVFFTYGRGGSWDSWDNQLFSFIGNRFVPWVGSHILLILFTFCAIIVLLGYRRRFARRAIGYKKIGSRDREMA</sequence>
<feature type="transmembrane region" description="Helical" evidence="7">
    <location>
        <begin position="284"/>
        <end position="308"/>
    </location>
</feature>
<evidence type="ECO:0000256" key="3">
    <source>
        <dbReference type="ARBA" id="ARBA00022679"/>
    </source>
</evidence>
<dbReference type="InterPro" id="IPR007577">
    <property type="entry name" value="GlycoTrfase_DXD_sugar-bd_CS"/>
</dbReference>
<keyword evidence="9" id="KW-1185">Reference proteome</keyword>
<dbReference type="SUPFAM" id="SSF53448">
    <property type="entry name" value="Nucleotide-diphospho-sugar transferases"/>
    <property type="match status" value="1"/>
</dbReference>
<evidence type="ECO:0000313" key="8">
    <source>
        <dbReference type="EMBL" id="KAK3390713.1"/>
    </source>
</evidence>
<organism evidence="8 9">
    <name type="scientific">Podospora didyma</name>
    <dbReference type="NCBI Taxonomy" id="330526"/>
    <lineage>
        <taxon>Eukaryota</taxon>
        <taxon>Fungi</taxon>
        <taxon>Dikarya</taxon>
        <taxon>Ascomycota</taxon>
        <taxon>Pezizomycotina</taxon>
        <taxon>Sordariomycetes</taxon>
        <taxon>Sordariomycetidae</taxon>
        <taxon>Sordariales</taxon>
        <taxon>Podosporaceae</taxon>
        <taxon>Podospora</taxon>
    </lineage>
</organism>
<keyword evidence="3 8" id="KW-0808">Transferase</keyword>
<evidence type="ECO:0000256" key="5">
    <source>
        <dbReference type="ARBA" id="ARBA00022989"/>
    </source>
</evidence>
<comment type="similarity">
    <text evidence="2">Belongs to the glycosyltransferase 32 family.</text>
</comment>
<accession>A0AAE0U4H6</accession>
<dbReference type="GO" id="GO:0000030">
    <property type="term" value="F:mannosyltransferase activity"/>
    <property type="evidence" value="ECO:0007669"/>
    <property type="project" value="TreeGrafter"/>
</dbReference>
<evidence type="ECO:0000256" key="6">
    <source>
        <dbReference type="ARBA" id="ARBA00023136"/>
    </source>
</evidence>
<dbReference type="Proteomes" id="UP001285441">
    <property type="component" value="Unassembled WGS sequence"/>
</dbReference>
<evidence type="ECO:0000256" key="7">
    <source>
        <dbReference type="SAM" id="Phobius"/>
    </source>
</evidence>
<dbReference type="Gene3D" id="3.90.550.20">
    <property type="match status" value="1"/>
</dbReference>
<keyword evidence="4 7" id="KW-0812">Transmembrane</keyword>
<protein>
    <submittedName>
        <fullName evidence="8">Nucleotide-diphospho-sugar transferase</fullName>
    </submittedName>
</protein>
<reference evidence="8" key="1">
    <citation type="journal article" date="2023" name="Mol. Phylogenet. Evol.">
        <title>Genome-scale phylogeny and comparative genomics of the fungal order Sordariales.</title>
        <authorList>
            <person name="Hensen N."/>
            <person name="Bonometti L."/>
            <person name="Westerberg I."/>
            <person name="Brannstrom I.O."/>
            <person name="Guillou S."/>
            <person name="Cros-Aarteil S."/>
            <person name="Calhoun S."/>
            <person name="Haridas S."/>
            <person name="Kuo A."/>
            <person name="Mondo S."/>
            <person name="Pangilinan J."/>
            <person name="Riley R."/>
            <person name="LaButti K."/>
            <person name="Andreopoulos B."/>
            <person name="Lipzen A."/>
            <person name="Chen C."/>
            <person name="Yan M."/>
            <person name="Daum C."/>
            <person name="Ng V."/>
            <person name="Clum A."/>
            <person name="Steindorff A."/>
            <person name="Ohm R.A."/>
            <person name="Martin F."/>
            <person name="Silar P."/>
            <person name="Natvig D.O."/>
            <person name="Lalanne C."/>
            <person name="Gautier V."/>
            <person name="Ament-Velasquez S.L."/>
            <person name="Kruys A."/>
            <person name="Hutchinson M.I."/>
            <person name="Powell A.J."/>
            <person name="Barry K."/>
            <person name="Miller A.N."/>
            <person name="Grigoriev I.V."/>
            <person name="Debuchy R."/>
            <person name="Gladieux P."/>
            <person name="Hiltunen Thoren M."/>
            <person name="Johannesson H."/>
        </authorList>
    </citation>
    <scope>NUCLEOTIDE SEQUENCE</scope>
    <source>
        <strain evidence="8">CBS 232.78</strain>
    </source>
</reference>
<comment type="caution">
    <text evidence="8">The sequence shown here is derived from an EMBL/GenBank/DDBJ whole genome shotgun (WGS) entry which is preliminary data.</text>
</comment>